<dbReference type="SUPFAM" id="SSF50978">
    <property type="entry name" value="WD40 repeat-like"/>
    <property type="match status" value="1"/>
</dbReference>
<feature type="repeat" description="WD" evidence="1">
    <location>
        <begin position="339"/>
        <end position="382"/>
    </location>
</feature>
<dbReference type="SUPFAM" id="SSF50998">
    <property type="entry name" value="Quinoprotein alcohol dehydrogenase-like"/>
    <property type="match status" value="1"/>
</dbReference>
<protein>
    <submittedName>
        <fullName evidence="3">Putative WD repeat-containing protein</fullName>
    </submittedName>
</protein>
<evidence type="ECO:0000313" key="4">
    <source>
        <dbReference type="Proteomes" id="UP000186817"/>
    </source>
</evidence>
<dbReference type="OMA" id="PVHENTI"/>
<dbReference type="EMBL" id="LSRX01001525">
    <property type="protein sequence ID" value="OLP79106.1"/>
    <property type="molecule type" value="Genomic_DNA"/>
</dbReference>
<dbReference type="PROSITE" id="PS50082">
    <property type="entry name" value="WD_REPEATS_2"/>
    <property type="match status" value="5"/>
</dbReference>
<keyword evidence="4" id="KW-1185">Reference proteome</keyword>
<evidence type="ECO:0000256" key="1">
    <source>
        <dbReference type="PROSITE-ProRule" id="PRU00221"/>
    </source>
</evidence>
<feature type="repeat" description="WD" evidence="1">
    <location>
        <begin position="383"/>
        <end position="424"/>
    </location>
</feature>
<dbReference type="PROSITE" id="PS50294">
    <property type="entry name" value="WD_REPEATS_REGION"/>
    <property type="match status" value="3"/>
</dbReference>
<keyword evidence="1" id="KW-0853">WD repeat</keyword>
<feature type="region of interest" description="Disordered" evidence="2">
    <location>
        <begin position="661"/>
        <end position="684"/>
    </location>
</feature>
<dbReference type="InterPro" id="IPR036322">
    <property type="entry name" value="WD40_repeat_dom_sf"/>
</dbReference>
<dbReference type="InterPro" id="IPR015943">
    <property type="entry name" value="WD40/YVTN_repeat-like_dom_sf"/>
</dbReference>
<gene>
    <name evidence="3" type="ORF">AK812_SmicGene40648</name>
</gene>
<feature type="region of interest" description="Disordered" evidence="2">
    <location>
        <begin position="867"/>
        <end position="889"/>
    </location>
</feature>
<dbReference type="InterPro" id="IPR001680">
    <property type="entry name" value="WD40_rpt"/>
</dbReference>
<dbReference type="PANTHER" id="PTHR44489:SF11">
    <property type="entry name" value="WD REPEAT DOMAIN 86"/>
    <property type="match status" value="1"/>
</dbReference>
<feature type="compositionally biased region" description="Polar residues" evidence="2">
    <location>
        <begin position="667"/>
        <end position="676"/>
    </location>
</feature>
<dbReference type="OrthoDB" id="674604at2759"/>
<sequence>MTSIEFRSVCSFSSPLSTQRSRRSSAGATASCCLVVAQRGLLFAGLSDGKILAWEIDRNCADRRAKESKARVLEEHKGDVRCLLYVERRAFSVLGAQLHPFMTVQSLYGHGGTVIALEHGSDLLLSSSTDGLLFVWRDASPARLLRFPAYAVRQRLEPHGSRAKETWFLSLSMREGEAPTLFAGDSEGYVHIFKLDLTQDKASEQLFLAVWKAKVHELGVSKIMAVPMESFLFTLSYDQKLKAMDSVSGQILFEELNQCNVIFHSLAWDPTSQDVIVCDSKGNLGFYNLIQESWVAWKNVTEDPIIGVHLLPAISRLVLLTPHAVQVLDIVRGVKFQEIKEHTAPIVAIASRPTSQGGVLYTASMDNTIRMWDSDTLECIKCLKERKQEITAMVYVPRANVVITGHENSDLKMWSLDSHQEACLKTVTGQPVHENTISALILVNVQGESAHEDPTGTGFELVVAGSYDRQLSFWRVTLTSDGTAMAKFERVFLAHEDATDEILALGHSPFGSIFSGGNEGVIRQWTVWGGKASEADLIGHEDAVTSFATDGHFLYSGSADCSIRIWECTHGRQMKIVRLHDVPVQALAVIPDTGIIASCGGDGRVAFWDPQLGSVEAKLLRTYEQPEEFRTLSYVSLNNSLLVGCESGKIIAFPLPEGLLDKEQGEPETSPTSTPAQPHVDVAPDDGLYPTVRDLAKDINKGFRMVGGVGAPPAGRPAPTGGMHWLGWIAAYVADMRLLLQQPAGDSFASFALCQTDEHFGSSSCGGRGLASLWPQLHHGRVRRAYAQLPRSTWCAGLGRKVGATVFGHDLQNAYRQCAVRHPGHRGTFLPSAEGVSLRFHFAVLWGGGQRFRPVQRILSQIDEPLQKDRLSPPSSVPSGSESGSGGRTARWRGFVLQRRHKGRAPRALRRPLDVLEILAQVLRLIAFAWRLPPHWVAFMDNVAGQFVNGTLALIVLRHGGGPRLVAPTSTVSPGAVSTGPRATTQELALRVGRSTRSKGSGALVSRPACEMAHNFRKKRRHTGMKDTMCEHFPAKDYRRLNGISLAVLHDLDGPASGDPDNAVPRHLNPWILKGYGVADLVDARFVQGYSDSNFANDKQTRPLRAVWAWPSPTLADQLLLDPAMGGNLMVRVVQALMVMTMQGCHANPASPEIAETMTILEVAWYQTPLAEVAWYQQRGPGTKPFQHHQVLSGIQTPPSTPGCESPSQCAGLQMLELGSGLDKGANPQAA</sequence>
<feature type="compositionally biased region" description="Low complexity" evidence="2">
    <location>
        <begin position="872"/>
        <end position="882"/>
    </location>
</feature>
<dbReference type="CDD" id="cd00200">
    <property type="entry name" value="WD40"/>
    <property type="match status" value="1"/>
</dbReference>
<dbReference type="AlphaFoldDB" id="A0A1Q9C855"/>
<dbReference type="InterPro" id="IPR011047">
    <property type="entry name" value="Quinoprotein_ADH-like_sf"/>
</dbReference>
<feature type="repeat" description="WD" evidence="1">
    <location>
        <begin position="107"/>
        <end position="136"/>
    </location>
</feature>
<name>A0A1Q9C855_SYMMI</name>
<organism evidence="3 4">
    <name type="scientific">Symbiodinium microadriaticum</name>
    <name type="common">Dinoflagellate</name>
    <name type="synonym">Zooxanthella microadriatica</name>
    <dbReference type="NCBI Taxonomy" id="2951"/>
    <lineage>
        <taxon>Eukaryota</taxon>
        <taxon>Sar</taxon>
        <taxon>Alveolata</taxon>
        <taxon>Dinophyceae</taxon>
        <taxon>Suessiales</taxon>
        <taxon>Symbiodiniaceae</taxon>
        <taxon>Symbiodinium</taxon>
    </lineage>
</organism>
<feature type="repeat" description="WD" evidence="1">
    <location>
        <begin position="577"/>
        <end position="609"/>
    </location>
</feature>
<evidence type="ECO:0000313" key="3">
    <source>
        <dbReference type="EMBL" id="OLP79106.1"/>
    </source>
</evidence>
<dbReference type="Pfam" id="PF00400">
    <property type="entry name" value="WD40"/>
    <property type="match status" value="4"/>
</dbReference>
<dbReference type="Gene3D" id="2.130.10.10">
    <property type="entry name" value="YVTN repeat-like/Quinoprotein amine dehydrogenase"/>
    <property type="match status" value="3"/>
</dbReference>
<reference evidence="3 4" key="1">
    <citation type="submission" date="2016-02" db="EMBL/GenBank/DDBJ databases">
        <title>Genome analysis of coral dinoflagellate symbionts highlights evolutionary adaptations to a symbiotic lifestyle.</title>
        <authorList>
            <person name="Aranda M."/>
            <person name="Li Y."/>
            <person name="Liew Y.J."/>
            <person name="Baumgarten S."/>
            <person name="Simakov O."/>
            <person name="Wilson M."/>
            <person name="Piel J."/>
            <person name="Ashoor H."/>
            <person name="Bougouffa S."/>
            <person name="Bajic V.B."/>
            <person name="Ryu T."/>
            <person name="Ravasi T."/>
            <person name="Bayer T."/>
            <person name="Micklem G."/>
            <person name="Kim H."/>
            <person name="Bhak J."/>
            <person name="Lajeunesse T.C."/>
            <person name="Voolstra C.R."/>
        </authorList>
    </citation>
    <scope>NUCLEOTIDE SEQUENCE [LARGE SCALE GENOMIC DNA]</scope>
    <source>
        <strain evidence="3 4">CCMP2467</strain>
    </source>
</reference>
<comment type="caution">
    <text evidence="3">The sequence shown here is derived from an EMBL/GenBank/DDBJ whole genome shotgun (WGS) entry which is preliminary data.</text>
</comment>
<accession>A0A1Q9C855</accession>
<dbReference type="PANTHER" id="PTHR44489">
    <property type="match status" value="1"/>
</dbReference>
<proteinExistence type="predicted"/>
<dbReference type="SMART" id="SM00320">
    <property type="entry name" value="WD40"/>
    <property type="match status" value="10"/>
</dbReference>
<dbReference type="InterPro" id="IPR044715">
    <property type="entry name" value="WDR86-like"/>
</dbReference>
<evidence type="ECO:0000256" key="2">
    <source>
        <dbReference type="SAM" id="MobiDB-lite"/>
    </source>
</evidence>
<dbReference type="Proteomes" id="UP000186817">
    <property type="component" value="Unassembled WGS sequence"/>
</dbReference>
<feature type="repeat" description="WD" evidence="1">
    <location>
        <begin position="537"/>
        <end position="576"/>
    </location>
</feature>